<keyword evidence="2 7" id="KW-0812">Transmembrane</keyword>
<comment type="subcellular location">
    <subcellularLocation>
        <location evidence="1">Membrane</location>
        <topology evidence="1">Single-pass membrane protein</topology>
    </subcellularLocation>
</comment>
<dbReference type="Pfam" id="PF14992">
    <property type="entry name" value="TMCO5"/>
    <property type="match status" value="1"/>
</dbReference>
<organism evidence="8 9">
    <name type="scientific">Sus scrofa</name>
    <name type="common">Pig</name>
    <dbReference type="NCBI Taxonomy" id="9823"/>
    <lineage>
        <taxon>Eukaryota</taxon>
        <taxon>Metazoa</taxon>
        <taxon>Chordata</taxon>
        <taxon>Craniata</taxon>
        <taxon>Vertebrata</taxon>
        <taxon>Euteleostomi</taxon>
        <taxon>Mammalia</taxon>
        <taxon>Eutheria</taxon>
        <taxon>Laurasiatheria</taxon>
        <taxon>Artiodactyla</taxon>
        <taxon>Suina</taxon>
        <taxon>Suidae</taxon>
        <taxon>Sus</taxon>
    </lineage>
</organism>
<feature type="transmembrane region" description="Helical" evidence="7">
    <location>
        <begin position="279"/>
        <end position="302"/>
    </location>
</feature>
<accession>A0A8D1ZC75</accession>
<feature type="compositionally biased region" description="Basic and acidic residues" evidence="6">
    <location>
        <begin position="88"/>
        <end position="97"/>
    </location>
</feature>
<evidence type="ECO:0008006" key="10">
    <source>
        <dbReference type="Google" id="ProtNLM"/>
    </source>
</evidence>
<dbReference type="InterPro" id="IPR026617">
    <property type="entry name" value="SMCO2/5"/>
</dbReference>
<keyword evidence="4" id="KW-0175">Coiled coil</keyword>
<dbReference type="Proteomes" id="UP000694725">
    <property type="component" value="Unplaced"/>
</dbReference>
<evidence type="ECO:0000256" key="7">
    <source>
        <dbReference type="SAM" id="Phobius"/>
    </source>
</evidence>
<sequence length="336" mass="38732">MQGRPPSQIYHDSLKSICNSISLNCVTYSLLREFTKMDRILDRSDDEDIFSENPPTDFLHDLETEKWDMLELEAESDHNPQSEPDEQEKDHIPHEDPQASTSLQFSEKNIPQLQENVFFQLNHWNTQMGLQVKELGADHIGWMEKIKNIIQKVNLTENTVKSLLSEVMSLEGQIENLGSHQDLDPEEGVNMEVRQTCRIILFLNDCSFPPPQNFCKGMTLLNTKLGIYQMQGEKTDSQSPEEMGSEEREPLLPQAPIPALVQNSPPGITMWKRALKIFILLYVVIFTGLSCYILLFDATFIFERILPTILGRRRMWELREIIAPFLNLEVEDLLPS</sequence>
<reference evidence="8" key="1">
    <citation type="submission" date="2025-08" db="UniProtKB">
        <authorList>
            <consortium name="Ensembl"/>
        </authorList>
    </citation>
    <scope>IDENTIFICATION</scope>
</reference>
<dbReference type="Ensembl" id="ENSSSCT00065076377.1">
    <property type="protein sequence ID" value="ENSSSCP00065033236.1"/>
    <property type="gene ID" value="ENSSSCG00065055780.1"/>
</dbReference>
<evidence type="ECO:0000256" key="4">
    <source>
        <dbReference type="ARBA" id="ARBA00023054"/>
    </source>
</evidence>
<dbReference type="PANTHER" id="PTHR22422">
    <property type="entry name" value="TRANSMEMBRANE AND COILED-COIL DOMAIN-CONTAINING PROTEIN 5B-RELATED"/>
    <property type="match status" value="1"/>
</dbReference>
<dbReference type="AlphaFoldDB" id="A0A8D1ZC75"/>
<evidence type="ECO:0000313" key="9">
    <source>
        <dbReference type="Proteomes" id="UP000694725"/>
    </source>
</evidence>
<protein>
    <recommendedName>
        <fullName evidence="10">Single-pass membrane protein with coiled-coil domains 2</fullName>
    </recommendedName>
</protein>
<evidence type="ECO:0000256" key="5">
    <source>
        <dbReference type="ARBA" id="ARBA00023136"/>
    </source>
</evidence>
<evidence type="ECO:0000256" key="3">
    <source>
        <dbReference type="ARBA" id="ARBA00022989"/>
    </source>
</evidence>
<proteinExistence type="predicted"/>
<dbReference type="GO" id="GO:0016020">
    <property type="term" value="C:membrane"/>
    <property type="evidence" value="ECO:0007669"/>
    <property type="project" value="UniProtKB-SubCell"/>
</dbReference>
<keyword evidence="5 7" id="KW-0472">Membrane</keyword>
<evidence type="ECO:0000256" key="1">
    <source>
        <dbReference type="ARBA" id="ARBA00004167"/>
    </source>
</evidence>
<evidence type="ECO:0000256" key="6">
    <source>
        <dbReference type="SAM" id="MobiDB-lite"/>
    </source>
</evidence>
<keyword evidence="3 7" id="KW-1133">Transmembrane helix</keyword>
<evidence type="ECO:0000313" key="8">
    <source>
        <dbReference type="Ensembl" id="ENSSSCP00065033236.1"/>
    </source>
</evidence>
<feature type="region of interest" description="Disordered" evidence="6">
    <location>
        <begin position="74"/>
        <end position="102"/>
    </location>
</feature>
<name>A0A8D1ZC75_PIG</name>
<evidence type="ECO:0000256" key="2">
    <source>
        <dbReference type="ARBA" id="ARBA00022692"/>
    </source>
</evidence>
<dbReference type="PANTHER" id="PTHR22422:SF5">
    <property type="entry name" value="SINGLE-PASS MEMBRANE AND COILED-COIL DOMAIN-CONTAINING PROTEIN 2"/>
    <property type="match status" value="1"/>
</dbReference>